<feature type="domain" description="NADP-dependent oxidoreductase" evidence="2">
    <location>
        <begin position="24"/>
        <end position="302"/>
    </location>
</feature>
<keyword evidence="1" id="KW-0560">Oxidoreductase</keyword>
<evidence type="ECO:0000256" key="1">
    <source>
        <dbReference type="ARBA" id="ARBA00023002"/>
    </source>
</evidence>
<dbReference type="InterPro" id="IPR020471">
    <property type="entry name" value="AKR"/>
</dbReference>
<gene>
    <name evidence="3" type="ORF">JCM9152_985</name>
</gene>
<dbReference type="Pfam" id="PF00248">
    <property type="entry name" value="Aldo_ket_red"/>
    <property type="match status" value="1"/>
</dbReference>
<organism evidence="3 4">
    <name type="scientific">Halalkalibacter hemicellulosilyticusJCM 9152</name>
    <dbReference type="NCBI Taxonomy" id="1236971"/>
    <lineage>
        <taxon>Bacteria</taxon>
        <taxon>Bacillati</taxon>
        <taxon>Bacillota</taxon>
        <taxon>Bacilli</taxon>
        <taxon>Bacillales</taxon>
        <taxon>Bacillaceae</taxon>
        <taxon>Halalkalibacter</taxon>
    </lineage>
</organism>
<accession>W4QCD6</accession>
<sequence length="313" mass="35163">MKTIKIEGIEKRLSVLVQGSDYFRPSNYDKVCEVLDRYFSIGGNTIDTAHVYCGGESEVAIGQWMKERGNREDVIILTKGAHHDESGPRVNREAITNDLFESLERLGTDYVDLYALHRDDLNVPVSEIVDVLNEHIVAGRIKAIGGSNWTVQRIQEANEYAQSNGLIGFTFSSPNLSLAKPNEPFWSGCVSAEAEDCKWHERNQIPILSWSSQARGFFTGRFSPEDRSNEDLVRVFYSDANWERLRRAEELAVEKGVTAIQIALAYVLNQPFPTAALIGAQNETELISCLEGSKVELTNNEVYWLENGDAIKK</sequence>
<dbReference type="InterPro" id="IPR050523">
    <property type="entry name" value="AKR_Detox_Biosynth"/>
</dbReference>
<dbReference type="SUPFAM" id="SSF51430">
    <property type="entry name" value="NAD(P)-linked oxidoreductase"/>
    <property type="match status" value="1"/>
</dbReference>
<dbReference type="InterPro" id="IPR023210">
    <property type="entry name" value="NADP_OxRdtase_dom"/>
</dbReference>
<reference evidence="3" key="1">
    <citation type="journal article" date="2014" name="Genome Announc.">
        <title>Draft Genome Sequences of Three Alkaliphilic Bacillus Strains, Bacillus wakoensis JCM 9140T, Bacillus akibai JCM 9157T, and Bacillus hemicellulosilyticus JCM 9152T.</title>
        <authorList>
            <person name="Yuki M."/>
            <person name="Oshima K."/>
            <person name="Suda W."/>
            <person name="Oshida Y."/>
            <person name="Kitamura K."/>
            <person name="Iida T."/>
            <person name="Hattori M."/>
            <person name="Ohkuma M."/>
        </authorList>
    </citation>
    <scope>NUCLEOTIDE SEQUENCE [LARGE SCALE GENOMIC DNA]</scope>
    <source>
        <strain evidence="3">JCM 9152</strain>
    </source>
</reference>
<keyword evidence="4" id="KW-1185">Reference proteome</keyword>
<dbReference type="PRINTS" id="PR00069">
    <property type="entry name" value="ALDKETRDTASE"/>
</dbReference>
<dbReference type="Proteomes" id="UP000018895">
    <property type="component" value="Unassembled WGS sequence"/>
</dbReference>
<dbReference type="Gene3D" id="3.20.20.100">
    <property type="entry name" value="NADP-dependent oxidoreductase domain"/>
    <property type="match status" value="1"/>
</dbReference>
<dbReference type="CDD" id="cd19082">
    <property type="entry name" value="AKR_AKR10A1_2"/>
    <property type="match status" value="1"/>
</dbReference>
<dbReference type="GO" id="GO:0005829">
    <property type="term" value="C:cytosol"/>
    <property type="evidence" value="ECO:0007669"/>
    <property type="project" value="TreeGrafter"/>
</dbReference>
<dbReference type="STRING" id="1236971.JCM9152_985"/>
<dbReference type="PANTHER" id="PTHR43364">
    <property type="entry name" value="NADH-SPECIFIC METHYLGLYOXAL REDUCTASE-RELATED"/>
    <property type="match status" value="1"/>
</dbReference>
<evidence type="ECO:0000259" key="2">
    <source>
        <dbReference type="Pfam" id="PF00248"/>
    </source>
</evidence>
<evidence type="ECO:0000313" key="4">
    <source>
        <dbReference type="Proteomes" id="UP000018895"/>
    </source>
</evidence>
<proteinExistence type="predicted"/>
<evidence type="ECO:0000313" key="3">
    <source>
        <dbReference type="EMBL" id="GAE29617.1"/>
    </source>
</evidence>
<dbReference type="InterPro" id="IPR036812">
    <property type="entry name" value="NAD(P)_OxRdtase_dom_sf"/>
</dbReference>
<dbReference type="AlphaFoldDB" id="W4QCD6"/>
<protein>
    <submittedName>
        <fullName evidence="3">Oxidoreductase</fullName>
    </submittedName>
</protein>
<dbReference type="OrthoDB" id="9773828at2"/>
<dbReference type="RefSeq" id="WP_035341434.1">
    <property type="nucleotide sequence ID" value="NZ_BAUU01000005.1"/>
</dbReference>
<name>W4QCD6_9BACI</name>
<dbReference type="EMBL" id="BAUU01000005">
    <property type="protein sequence ID" value="GAE29617.1"/>
    <property type="molecule type" value="Genomic_DNA"/>
</dbReference>
<dbReference type="PANTHER" id="PTHR43364:SF4">
    <property type="entry name" value="NAD(P)-LINKED OXIDOREDUCTASE SUPERFAMILY PROTEIN"/>
    <property type="match status" value="1"/>
</dbReference>
<comment type="caution">
    <text evidence="3">The sequence shown here is derived from an EMBL/GenBank/DDBJ whole genome shotgun (WGS) entry which is preliminary data.</text>
</comment>
<dbReference type="GO" id="GO:0016491">
    <property type="term" value="F:oxidoreductase activity"/>
    <property type="evidence" value="ECO:0007669"/>
    <property type="project" value="UniProtKB-KW"/>
</dbReference>